<reference evidence="1 2" key="2">
    <citation type="journal article" date="2022" name="Mol. Ecol. Resour.">
        <title>The genomes of chicory, endive, great burdock and yacon provide insights into Asteraceae paleo-polyploidization history and plant inulin production.</title>
        <authorList>
            <person name="Fan W."/>
            <person name="Wang S."/>
            <person name="Wang H."/>
            <person name="Wang A."/>
            <person name="Jiang F."/>
            <person name="Liu H."/>
            <person name="Zhao H."/>
            <person name="Xu D."/>
            <person name="Zhang Y."/>
        </authorList>
    </citation>
    <scope>NUCLEOTIDE SEQUENCE [LARGE SCALE GENOMIC DNA]</scope>
    <source>
        <strain evidence="2">cv. Punajuju</strain>
        <tissue evidence="1">Leaves</tissue>
    </source>
</reference>
<keyword evidence="2" id="KW-1185">Reference proteome</keyword>
<dbReference type="EMBL" id="CM042013">
    <property type="protein sequence ID" value="KAI3736968.1"/>
    <property type="molecule type" value="Genomic_DNA"/>
</dbReference>
<sequence length="300" mass="33834">MVIAKHGTSAPVSVSVSLCRFNHVVDVLLKSETSSIAFILQQIEKKMAFYLLLWYLLPSECDENPEEYKHQVLLTPMEDVWFHPVLAFPLKQRRSKGNEVPSDVIIKEKDHKDDGTNEVIKTQDGKDDYSNDVIKKKDDKSAPTVEDKQNNDDKDDLSSPIVEHKQAPDSQEKGKIKNPKKKTMVKNHDEKDDLSAPIIEHKQDPDSQEKDKMKNPRKKAATPLKVERLEGISLEKLSVAKTVVIGGLLNAEMAEDVHRIAKECGTVSSITYPLPKDETTHHGKDVRHTLPQSLSLAHKI</sequence>
<organism evidence="1 2">
    <name type="scientific">Cichorium intybus</name>
    <name type="common">Chicory</name>
    <dbReference type="NCBI Taxonomy" id="13427"/>
    <lineage>
        <taxon>Eukaryota</taxon>
        <taxon>Viridiplantae</taxon>
        <taxon>Streptophyta</taxon>
        <taxon>Embryophyta</taxon>
        <taxon>Tracheophyta</taxon>
        <taxon>Spermatophyta</taxon>
        <taxon>Magnoliopsida</taxon>
        <taxon>eudicotyledons</taxon>
        <taxon>Gunneridae</taxon>
        <taxon>Pentapetalae</taxon>
        <taxon>asterids</taxon>
        <taxon>campanulids</taxon>
        <taxon>Asterales</taxon>
        <taxon>Asteraceae</taxon>
        <taxon>Cichorioideae</taxon>
        <taxon>Cichorieae</taxon>
        <taxon>Cichoriinae</taxon>
        <taxon>Cichorium</taxon>
    </lineage>
</organism>
<protein>
    <submittedName>
        <fullName evidence="1">Uncharacterized protein</fullName>
    </submittedName>
</protein>
<name>A0ACB9CS19_CICIN</name>
<accession>A0ACB9CS19</accession>
<reference evidence="2" key="1">
    <citation type="journal article" date="2022" name="Mol. Ecol. Resour.">
        <title>The genomes of chicory, endive, great burdock and yacon provide insights into Asteraceae palaeo-polyploidization history and plant inulin production.</title>
        <authorList>
            <person name="Fan W."/>
            <person name="Wang S."/>
            <person name="Wang H."/>
            <person name="Wang A."/>
            <person name="Jiang F."/>
            <person name="Liu H."/>
            <person name="Zhao H."/>
            <person name="Xu D."/>
            <person name="Zhang Y."/>
        </authorList>
    </citation>
    <scope>NUCLEOTIDE SEQUENCE [LARGE SCALE GENOMIC DNA]</scope>
    <source>
        <strain evidence="2">cv. Punajuju</strain>
    </source>
</reference>
<proteinExistence type="predicted"/>
<gene>
    <name evidence="1" type="ORF">L2E82_26958</name>
</gene>
<evidence type="ECO:0000313" key="1">
    <source>
        <dbReference type="EMBL" id="KAI3736968.1"/>
    </source>
</evidence>
<evidence type="ECO:0000313" key="2">
    <source>
        <dbReference type="Proteomes" id="UP001055811"/>
    </source>
</evidence>
<dbReference type="Proteomes" id="UP001055811">
    <property type="component" value="Linkage Group LG05"/>
</dbReference>
<comment type="caution">
    <text evidence="1">The sequence shown here is derived from an EMBL/GenBank/DDBJ whole genome shotgun (WGS) entry which is preliminary data.</text>
</comment>